<proteinExistence type="predicted"/>
<keyword evidence="3" id="KW-0949">S-adenosyl-L-methionine</keyword>
<dbReference type="InterPro" id="IPR002052">
    <property type="entry name" value="DNA_methylase_N6_adenine_CS"/>
</dbReference>
<keyword evidence="5" id="KW-1185">Reference proteome</keyword>
<dbReference type="PANTHER" id="PTHR47441">
    <property type="match status" value="1"/>
</dbReference>
<dbReference type="PANTHER" id="PTHR47441:SF3">
    <property type="entry name" value="RELEASE FACTOR GLUTAMINE METHYLTRANSFERASE"/>
    <property type="match status" value="1"/>
</dbReference>
<evidence type="ECO:0000313" key="5">
    <source>
        <dbReference type="Proteomes" id="UP000485058"/>
    </source>
</evidence>
<dbReference type="GO" id="GO:0008276">
    <property type="term" value="F:protein methyltransferase activity"/>
    <property type="evidence" value="ECO:0007669"/>
    <property type="project" value="InterPro"/>
</dbReference>
<dbReference type="GO" id="GO:0003676">
    <property type="term" value="F:nucleic acid binding"/>
    <property type="evidence" value="ECO:0007669"/>
    <property type="project" value="InterPro"/>
</dbReference>
<accession>A0A699YB56</accession>
<evidence type="ECO:0000256" key="3">
    <source>
        <dbReference type="ARBA" id="ARBA00022691"/>
    </source>
</evidence>
<dbReference type="PROSITE" id="PS00092">
    <property type="entry name" value="N6_MTASE"/>
    <property type="match status" value="1"/>
</dbReference>
<dbReference type="AlphaFoldDB" id="A0A699YB56"/>
<comment type="caution">
    <text evidence="4">The sequence shown here is derived from an EMBL/GenBank/DDBJ whole genome shotgun (WGS) entry which is preliminary data.</text>
</comment>
<dbReference type="SUPFAM" id="SSF53335">
    <property type="entry name" value="S-adenosyl-L-methionine-dependent methyltransferases"/>
    <property type="match status" value="1"/>
</dbReference>
<organism evidence="4 5">
    <name type="scientific">Haematococcus lacustris</name>
    <name type="common">Green alga</name>
    <name type="synonym">Haematococcus pluvialis</name>
    <dbReference type="NCBI Taxonomy" id="44745"/>
    <lineage>
        <taxon>Eukaryota</taxon>
        <taxon>Viridiplantae</taxon>
        <taxon>Chlorophyta</taxon>
        <taxon>core chlorophytes</taxon>
        <taxon>Chlorophyceae</taxon>
        <taxon>CS clade</taxon>
        <taxon>Chlamydomonadales</taxon>
        <taxon>Haematococcaceae</taxon>
        <taxon>Haematococcus</taxon>
    </lineage>
</organism>
<dbReference type="Proteomes" id="UP000485058">
    <property type="component" value="Unassembled WGS sequence"/>
</dbReference>
<keyword evidence="2" id="KW-0808">Transferase</keyword>
<dbReference type="NCBIfam" id="TIGR00536">
    <property type="entry name" value="hemK_fam"/>
    <property type="match status" value="1"/>
</dbReference>
<dbReference type="GO" id="GO:0032259">
    <property type="term" value="P:methylation"/>
    <property type="evidence" value="ECO:0007669"/>
    <property type="project" value="UniProtKB-KW"/>
</dbReference>
<evidence type="ECO:0000256" key="2">
    <source>
        <dbReference type="ARBA" id="ARBA00022679"/>
    </source>
</evidence>
<name>A0A699YB56_HAELA</name>
<dbReference type="InterPro" id="IPR004556">
    <property type="entry name" value="HemK-like"/>
</dbReference>
<protein>
    <submittedName>
        <fullName evidence="4">Uncharacterized protein</fullName>
    </submittedName>
</protein>
<reference evidence="4 5" key="1">
    <citation type="submission" date="2020-02" db="EMBL/GenBank/DDBJ databases">
        <title>Draft genome sequence of Haematococcus lacustris strain NIES-144.</title>
        <authorList>
            <person name="Morimoto D."/>
            <person name="Nakagawa S."/>
            <person name="Yoshida T."/>
            <person name="Sawayama S."/>
        </authorList>
    </citation>
    <scope>NUCLEOTIDE SEQUENCE [LARGE SCALE GENOMIC DNA]</scope>
    <source>
        <strain evidence="4 5">NIES-144</strain>
    </source>
</reference>
<dbReference type="Gene3D" id="3.40.50.150">
    <property type="entry name" value="Vaccinia Virus protein VP39"/>
    <property type="match status" value="1"/>
</dbReference>
<gene>
    <name evidence="4" type="ORF">HaLaN_01250</name>
</gene>
<sequence>MASTTRNSAGVAVHKGDMLACCTLHGRCQERAPLQYLTASAHWRNHVLAVGPGVLIPRPETEIFPDLVSAAVAKRPGLALLPWADLGTGSGAIAIGTAEVLARTCKAPRVLAVDFSPIAVAYAHANAVAAGRSHHVQVMLGSWYEPIAQHLAGSLQAAADLGLQSGKLGGVLSNPPYIPSSVIQAGLQAEVGRHEPSTALDGGPGAGTDSLKVVCQGAVQWLAPGGFLALETAGGEQAAQVASLLGALPGADGPAFESVSVVPDCYQVPRFVTASRTAA</sequence>
<evidence type="ECO:0000256" key="1">
    <source>
        <dbReference type="ARBA" id="ARBA00022603"/>
    </source>
</evidence>
<keyword evidence="1" id="KW-0489">Methyltransferase</keyword>
<dbReference type="EMBL" id="BLLF01000046">
    <property type="protein sequence ID" value="GFH06595.1"/>
    <property type="molecule type" value="Genomic_DNA"/>
</dbReference>
<evidence type="ECO:0000313" key="4">
    <source>
        <dbReference type="EMBL" id="GFH06595.1"/>
    </source>
</evidence>
<dbReference type="InterPro" id="IPR029063">
    <property type="entry name" value="SAM-dependent_MTases_sf"/>
</dbReference>
<dbReference type="Pfam" id="PF06325">
    <property type="entry name" value="PrmA"/>
    <property type="match status" value="1"/>
</dbReference>
<dbReference type="InterPro" id="IPR052663">
    <property type="entry name" value="RF_glutamine_MTase_cyano"/>
</dbReference>